<proteinExistence type="predicted"/>
<name>A0A0U4N0L8_9BACT</name>
<accession>A0A0U4N0L8</accession>
<organism evidence="3 4">
    <name type="scientific">Caldimicrobium thiodismutans</name>
    <dbReference type="NCBI Taxonomy" id="1653476"/>
    <lineage>
        <taxon>Bacteria</taxon>
        <taxon>Pseudomonadati</taxon>
        <taxon>Thermodesulfobacteriota</taxon>
        <taxon>Thermodesulfobacteria</taxon>
        <taxon>Thermodesulfobacteriales</taxon>
        <taxon>Thermodesulfobacteriaceae</taxon>
        <taxon>Caldimicrobium</taxon>
    </lineage>
</organism>
<dbReference type="STRING" id="1653476.THC_0360"/>
<keyword evidence="4" id="KW-1185">Reference proteome</keyword>
<feature type="region of interest" description="Disordered" evidence="1">
    <location>
        <begin position="1"/>
        <end position="32"/>
    </location>
</feature>
<protein>
    <recommendedName>
        <fullName evidence="5">Flagellar protein FliL</fullName>
    </recommendedName>
</protein>
<gene>
    <name evidence="3" type="ORF">THC_0360</name>
</gene>
<dbReference type="RefSeq" id="WP_068512516.1">
    <property type="nucleotide sequence ID" value="NZ_AP014945.1"/>
</dbReference>
<feature type="transmembrane region" description="Helical" evidence="2">
    <location>
        <begin position="60"/>
        <end position="83"/>
    </location>
</feature>
<evidence type="ECO:0008006" key="5">
    <source>
        <dbReference type="Google" id="ProtNLM"/>
    </source>
</evidence>
<dbReference type="OrthoDB" id="2930714at2"/>
<keyword evidence="2" id="KW-1133">Transmembrane helix</keyword>
<dbReference type="EMBL" id="AP014945">
    <property type="protein sequence ID" value="BAU22758.1"/>
    <property type="molecule type" value="Genomic_DNA"/>
</dbReference>
<keyword evidence="2" id="KW-0812">Transmembrane</keyword>
<reference evidence="3 4" key="1">
    <citation type="journal article" date="2016" name="Int. J. Syst. Evol. Microbiol.">
        <title>Caldimicrobium thiodismutans sp. nov., a sulfur-disproportionating bacterium isolated from a hot spring, and emended description of the genus Caldimicrobium.</title>
        <authorList>
            <person name="Kojima H."/>
            <person name="Umezawa K."/>
            <person name="Fukui M."/>
        </authorList>
    </citation>
    <scope>NUCLEOTIDE SEQUENCE [LARGE SCALE GENOMIC DNA]</scope>
    <source>
        <strain evidence="3 4">TF1</strain>
    </source>
</reference>
<dbReference type="AlphaFoldDB" id="A0A0U4N0L8"/>
<evidence type="ECO:0000256" key="1">
    <source>
        <dbReference type="SAM" id="MobiDB-lite"/>
    </source>
</evidence>
<dbReference type="Proteomes" id="UP000068196">
    <property type="component" value="Chromosome"/>
</dbReference>
<keyword evidence="2" id="KW-0472">Membrane</keyword>
<dbReference type="KEGG" id="cthi:THC_0360"/>
<sequence length="229" mass="27107">MEEEKKKESENLEEKREETPEPSKEILTDEKEKTEALLQDLLEEETEEEKRKTPEKKKNIPFLLILSGLLILLLLVSAFFVLYKLFQKKEISKPLPQVPSKVAEQLKPEEKSKITPEEVNATKSEQVSQKSYAYRLDLKNFLIPLNEQTFLKMDVYLYFERPEDYKKAQKINLSLRQFVFEEVKKENPLVWREEKALKRVEEDLKVKIQKEPLMLNPAKIELEGTILRV</sequence>
<evidence type="ECO:0000256" key="2">
    <source>
        <dbReference type="SAM" id="Phobius"/>
    </source>
</evidence>
<reference evidence="4" key="2">
    <citation type="journal article" date="2016" name="Int. J. Syst. Evol. Microbiol.">
        <title>Caldimicrobium thiodismutans sp. nov., a sulfur-disproportionating bacterium isolated from a hot spring.</title>
        <authorList>
            <person name="Kojima H."/>
            <person name="Umezawa K."/>
            <person name="Fukui M."/>
        </authorList>
    </citation>
    <scope>NUCLEOTIDE SEQUENCE [LARGE SCALE GENOMIC DNA]</scope>
    <source>
        <strain evidence="4">TF1</strain>
    </source>
</reference>
<evidence type="ECO:0000313" key="3">
    <source>
        <dbReference type="EMBL" id="BAU22758.1"/>
    </source>
</evidence>
<evidence type="ECO:0000313" key="4">
    <source>
        <dbReference type="Proteomes" id="UP000068196"/>
    </source>
</evidence>